<organism evidence="1 2">
    <name type="scientific">Hanamia caeni</name>
    <dbReference type="NCBI Taxonomy" id="2294116"/>
    <lineage>
        <taxon>Bacteria</taxon>
        <taxon>Pseudomonadati</taxon>
        <taxon>Bacteroidota</taxon>
        <taxon>Chitinophagia</taxon>
        <taxon>Chitinophagales</taxon>
        <taxon>Chitinophagaceae</taxon>
        <taxon>Hanamia</taxon>
    </lineage>
</organism>
<evidence type="ECO:0000313" key="1">
    <source>
        <dbReference type="EMBL" id="RNI33577.1"/>
    </source>
</evidence>
<dbReference type="Proteomes" id="UP000267223">
    <property type="component" value="Unassembled WGS sequence"/>
</dbReference>
<proteinExistence type="predicted"/>
<dbReference type="RefSeq" id="WP_123122202.1">
    <property type="nucleotide sequence ID" value="NZ_RJJR01000018.1"/>
</dbReference>
<evidence type="ECO:0000313" key="2">
    <source>
        <dbReference type="Proteomes" id="UP000267223"/>
    </source>
</evidence>
<sequence length="174" mass="20817">MNKDSKNNFWVMDWNTLNQLQILKVFVNFVVSLKYAKESDRKKGAEINYLIENLDNPETFKNWNVCLDIFDFDIMYSKTKMHGVYWITWSVFFESGSLEIEAKTNHSDEPLKHYGDDFEFYATIFFRKEIPCEHVYMEKDLKEFVADAMNYTNYITDSLKEIEIDIDVERKTGF</sequence>
<accession>A0A3M9N8C6</accession>
<name>A0A3M9N8C6_9BACT</name>
<dbReference type="OrthoDB" id="9838895at2"/>
<protein>
    <submittedName>
        <fullName evidence="1">Uncharacterized protein</fullName>
    </submittedName>
</protein>
<dbReference type="AlphaFoldDB" id="A0A3M9N8C6"/>
<reference evidence="1 2" key="1">
    <citation type="submission" date="2018-11" db="EMBL/GenBank/DDBJ databases">
        <title>Draft genome sequence of Ferruginibacter sp. BO-59.</title>
        <authorList>
            <person name="Im W.T."/>
        </authorList>
    </citation>
    <scope>NUCLEOTIDE SEQUENCE [LARGE SCALE GENOMIC DNA]</scope>
    <source>
        <strain evidence="1 2">BO-59</strain>
    </source>
</reference>
<comment type="caution">
    <text evidence="1">The sequence shown here is derived from an EMBL/GenBank/DDBJ whole genome shotgun (WGS) entry which is preliminary data.</text>
</comment>
<gene>
    <name evidence="1" type="ORF">EFY79_18315</name>
</gene>
<keyword evidence="2" id="KW-1185">Reference proteome</keyword>
<dbReference type="EMBL" id="RJJR01000018">
    <property type="protein sequence ID" value="RNI33577.1"/>
    <property type="molecule type" value="Genomic_DNA"/>
</dbReference>